<gene>
    <name evidence="2" type="ORF">E9229_002256</name>
</gene>
<dbReference type="InterPro" id="IPR002731">
    <property type="entry name" value="ATPase_BadF"/>
</dbReference>
<dbReference type="InterPro" id="IPR052519">
    <property type="entry name" value="Euk-type_GlcNAc_Kinase"/>
</dbReference>
<accession>A0A839QN62</accession>
<reference evidence="2 3" key="1">
    <citation type="submission" date="2020-08" db="EMBL/GenBank/DDBJ databases">
        <title>Sequencing the genomes of 1000 actinobacteria strains.</title>
        <authorList>
            <person name="Klenk H.-P."/>
        </authorList>
    </citation>
    <scope>NUCLEOTIDE SEQUENCE [LARGE SCALE GENOMIC DNA]</scope>
    <source>
        <strain evidence="2 3">DSM 22826</strain>
    </source>
</reference>
<evidence type="ECO:0000259" key="1">
    <source>
        <dbReference type="Pfam" id="PF01869"/>
    </source>
</evidence>
<dbReference type="EMBL" id="JACHVS010000001">
    <property type="protein sequence ID" value="MBB2996065.1"/>
    <property type="molecule type" value="Genomic_DNA"/>
</dbReference>
<evidence type="ECO:0000313" key="2">
    <source>
        <dbReference type="EMBL" id="MBB2996065.1"/>
    </source>
</evidence>
<dbReference type="RefSeq" id="WP_345075368.1">
    <property type="nucleotide sequence ID" value="NZ_BAABGK010000042.1"/>
</dbReference>
<dbReference type="Pfam" id="PF01869">
    <property type="entry name" value="BcrAD_BadFG"/>
    <property type="match status" value="1"/>
</dbReference>
<dbReference type="AlphaFoldDB" id="A0A839QN62"/>
<dbReference type="PANTHER" id="PTHR43190:SF3">
    <property type="entry name" value="N-ACETYL-D-GLUCOSAMINE KINASE"/>
    <property type="match status" value="1"/>
</dbReference>
<dbReference type="Proteomes" id="UP000523000">
    <property type="component" value="Unassembled WGS sequence"/>
</dbReference>
<dbReference type="GO" id="GO:0016301">
    <property type="term" value="F:kinase activity"/>
    <property type="evidence" value="ECO:0007669"/>
    <property type="project" value="UniProtKB-KW"/>
</dbReference>
<dbReference type="SUPFAM" id="SSF53067">
    <property type="entry name" value="Actin-like ATPase domain"/>
    <property type="match status" value="2"/>
</dbReference>
<evidence type="ECO:0000313" key="3">
    <source>
        <dbReference type="Proteomes" id="UP000523000"/>
    </source>
</evidence>
<dbReference type="PANTHER" id="PTHR43190">
    <property type="entry name" value="N-ACETYL-D-GLUCOSAMINE KINASE"/>
    <property type="match status" value="1"/>
</dbReference>
<organism evidence="2 3">
    <name type="scientific">Paeniglutamicibacter cryotolerans</name>
    <dbReference type="NCBI Taxonomy" id="670079"/>
    <lineage>
        <taxon>Bacteria</taxon>
        <taxon>Bacillati</taxon>
        <taxon>Actinomycetota</taxon>
        <taxon>Actinomycetes</taxon>
        <taxon>Micrococcales</taxon>
        <taxon>Micrococcaceae</taxon>
        <taxon>Paeniglutamicibacter</taxon>
    </lineage>
</organism>
<dbReference type="Gene3D" id="3.30.420.40">
    <property type="match status" value="2"/>
</dbReference>
<keyword evidence="2" id="KW-0808">Transferase</keyword>
<name>A0A839QN62_9MICC</name>
<keyword evidence="3" id="KW-1185">Reference proteome</keyword>
<keyword evidence="2" id="KW-0418">Kinase</keyword>
<dbReference type="CDD" id="cd24007">
    <property type="entry name" value="ASKHA_NBD_eukNAGK-like"/>
    <property type="match status" value="1"/>
</dbReference>
<protein>
    <submittedName>
        <fullName evidence="2">N-acetylglucosamine kinase-like BadF-type ATPase</fullName>
    </submittedName>
</protein>
<feature type="domain" description="ATPase BadF/BadG/BcrA/BcrD type" evidence="1">
    <location>
        <begin position="38"/>
        <end position="286"/>
    </location>
</feature>
<dbReference type="InterPro" id="IPR043129">
    <property type="entry name" value="ATPase_NBD"/>
</dbReference>
<sequence length="331" mass="33693">MSLAGAVAADVPVGRGPATSGGKRMMSRTNQALRRRLVGLDIGGSKTDAMLWAGDAPVARARAGSANVQGVSIELAERNLAEVFAALDSGPIDRVVAGSGGMDTEADAAALRALIAAHAPGADIVIVHDTRLILAAAGVDTGVAVILGTGSAVWGINPEGREARAGGWGYVLGDEASGYWMAREAVRHTLRAHDRGQAPGDLARRVLAANNAASPVDLIALFHENPDRHHWAGQSPLVFEALAGGDPAAAAIVSDAVAHVRSMAADVTGMLGFGGPVVIGGGLGMHQRAYRTRLRASLAGIGLHDVRFLQQDPVEGAKYLSDARGGGAGAG</sequence>
<comment type="caution">
    <text evidence="2">The sequence shown here is derived from an EMBL/GenBank/DDBJ whole genome shotgun (WGS) entry which is preliminary data.</text>
</comment>
<proteinExistence type="predicted"/>